<dbReference type="InterPro" id="IPR004860">
    <property type="entry name" value="LAGLIDADG_dom"/>
</dbReference>
<evidence type="ECO:0000313" key="2">
    <source>
        <dbReference type="EMBL" id="OGY14201.1"/>
    </source>
</evidence>
<dbReference type="PANTHER" id="PTHR36181:SF4">
    <property type="entry name" value="LAGLIDADG ENDONUCLEASE"/>
    <property type="match status" value="1"/>
</dbReference>
<name>A0A1G1VFP2_9BACT</name>
<dbReference type="Pfam" id="PF00961">
    <property type="entry name" value="LAGLIDADG_1"/>
    <property type="match status" value="1"/>
</dbReference>
<dbReference type="EMBL" id="MHCC01000001">
    <property type="protein sequence ID" value="OGY14201.1"/>
    <property type="molecule type" value="Genomic_DNA"/>
</dbReference>
<comment type="caution">
    <text evidence="2">The sequence shown here is derived from an EMBL/GenBank/DDBJ whole genome shotgun (WGS) entry which is preliminary data.</text>
</comment>
<gene>
    <name evidence="2" type="ORF">A3A77_01830</name>
</gene>
<sequence length="157" mass="18362">MKFQISDDYFIGFVEGEGSFLVSIVPSRGTSRTKSGWQVIYFFKVSQNPSGKIVLEQLKERLGCGYIKRNGSRRDLTDKSLAYIVRDISSLKDKVIPFFDERLVIKRRNFEKFKRVIELVVTRQHLTPDGMREVLDIAYSMNTRKRKISKKEILKVY</sequence>
<dbReference type="Gene3D" id="3.10.28.10">
    <property type="entry name" value="Homing endonucleases"/>
    <property type="match status" value="1"/>
</dbReference>
<dbReference type="AlphaFoldDB" id="A0A1G1VFP2"/>
<reference evidence="2 3" key="1">
    <citation type="journal article" date="2016" name="Nat. Commun.">
        <title>Thousands of microbial genomes shed light on interconnected biogeochemical processes in an aquifer system.</title>
        <authorList>
            <person name="Anantharaman K."/>
            <person name="Brown C.T."/>
            <person name="Hug L.A."/>
            <person name="Sharon I."/>
            <person name="Castelle C.J."/>
            <person name="Probst A.J."/>
            <person name="Thomas B.C."/>
            <person name="Singh A."/>
            <person name="Wilkins M.J."/>
            <person name="Karaoz U."/>
            <person name="Brodie E.L."/>
            <person name="Williams K.H."/>
            <person name="Hubbard S.S."/>
            <person name="Banfield J.F."/>
        </authorList>
    </citation>
    <scope>NUCLEOTIDE SEQUENCE [LARGE SCALE GENOMIC DNA]</scope>
</reference>
<dbReference type="InterPro" id="IPR027434">
    <property type="entry name" value="Homing_endonucl"/>
</dbReference>
<evidence type="ECO:0000313" key="3">
    <source>
        <dbReference type="Proteomes" id="UP000178659"/>
    </source>
</evidence>
<dbReference type="Proteomes" id="UP000178659">
    <property type="component" value="Unassembled WGS sequence"/>
</dbReference>
<feature type="domain" description="Homing endonuclease LAGLIDADG" evidence="1">
    <location>
        <begin position="11"/>
        <end position="116"/>
    </location>
</feature>
<organism evidence="2 3">
    <name type="scientific">Candidatus Blackburnbacteria bacterium RIFCSPLOWO2_01_FULL_40_20</name>
    <dbReference type="NCBI Taxonomy" id="1797519"/>
    <lineage>
        <taxon>Bacteria</taxon>
        <taxon>Candidatus Blackburniibacteriota</taxon>
    </lineage>
</organism>
<dbReference type="InterPro" id="IPR051289">
    <property type="entry name" value="LAGLIDADG_Endonuclease"/>
</dbReference>
<dbReference type="PANTHER" id="PTHR36181">
    <property type="entry name" value="INTRON-ENCODED ENDONUCLEASE AI3-RELATED"/>
    <property type="match status" value="1"/>
</dbReference>
<protein>
    <recommendedName>
        <fullName evidence="1">Homing endonuclease LAGLIDADG domain-containing protein</fullName>
    </recommendedName>
</protein>
<dbReference type="SUPFAM" id="SSF55608">
    <property type="entry name" value="Homing endonucleases"/>
    <property type="match status" value="1"/>
</dbReference>
<evidence type="ECO:0000259" key="1">
    <source>
        <dbReference type="Pfam" id="PF00961"/>
    </source>
</evidence>
<proteinExistence type="predicted"/>
<accession>A0A1G1VFP2</accession>
<dbReference type="GO" id="GO:0004519">
    <property type="term" value="F:endonuclease activity"/>
    <property type="evidence" value="ECO:0007669"/>
    <property type="project" value="InterPro"/>
</dbReference>